<dbReference type="OrthoDB" id="9773582at2"/>
<name>A0A3R9LPP4_9BACT</name>
<evidence type="ECO:0000313" key="3">
    <source>
        <dbReference type="EMBL" id="RSK24570.1"/>
    </source>
</evidence>
<comment type="caution">
    <text evidence="3">The sequence shown here is derived from an EMBL/GenBank/DDBJ whole genome shotgun (WGS) entry which is preliminary data.</text>
</comment>
<dbReference type="Gene3D" id="1.20.144.10">
    <property type="entry name" value="Phosphatidic acid phosphatase type 2/haloperoxidase"/>
    <property type="match status" value="1"/>
</dbReference>
<evidence type="ECO:0000259" key="2">
    <source>
        <dbReference type="SMART" id="SM00014"/>
    </source>
</evidence>
<evidence type="ECO:0000256" key="1">
    <source>
        <dbReference type="SAM" id="MobiDB-lite"/>
    </source>
</evidence>
<dbReference type="SMART" id="SM00014">
    <property type="entry name" value="acidPPc"/>
    <property type="match status" value="1"/>
</dbReference>
<dbReference type="Pfam" id="PF01569">
    <property type="entry name" value="PAP2"/>
    <property type="match status" value="1"/>
</dbReference>
<proteinExistence type="predicted"/>
<reference evidence="3 4" key="1">
    <citation type="submission" date="2018-12" db="EMBL/GenBank/DDBJ databases">
        <authorList>
            <person name="Feng G."/>
            <person name="Zhu H."/>
        </authorList>
    </citation>
    <scope>NUCLEOTIDE SEQUENCE [LARGE SCALE GENOMIC DNA]</scope>
    <source>
        <strain evidence="3 4">9PBR-2</strain>
    </source>
</reference>
<dbReference type="InterPro" id="IPR000326">
    <property type="entry name" value="PAP2/HPO"/>
</dbReference>
<gene>
    <name evidence="3" type="ORF">EI290_19680</name>
</gene>
<dbReference type="CDD" id="cd03394">
    <property type="entry name" value="PAP2_like_5"/>
    <property type="match status" value="1"/>
</dbReference>
<evidence type="ECO:0000313" key="4">
    <source>
        <dbReference type="Proteomes" id="UP000280066"/>
    </source>
</evidence>
<dbReference type="SUPFAM" id="SSF48317">
    <property type="entry name" value="Acid phosphatase/Vanadium-dependent haloperoxidase"/>
    <property type="match status" value="1"/>
</dbReference>
<organism evidence="3 4">
    <name type="scientific">Hymenobacter metallilatus</name>
    <dbReference type="NCBI Taxonomy" id="2493666"/>
    <lineage>
        <taxon>Bacteria</taxon>
        <taxon>Pseudomonadati</taxon>
        <taxon>Bacteroidota</taxon>
        <taxon>Cytophagia</taxon>
        <taxon>Cytophagales</taxon>
        <taxon>Hymenobacteraceae</taxon>
        <taxon>Hymenobacter</taxon>
    </lineage>
</organism>
<dbReference type="Proteomes" id="UP000280066">
    <property type="component" value="Unassembled WGS sequence"/>
</dbReference>
<dbReference type="EMBL" id="RWIS01000016">
    <property type="protein sequence ID" value="RSK24570.1"/>
    <property type="molecule type" value="Genomic_DNA"/>
</dbReference>
<dbReference type="InterPro" id="IPR036938">
    <property type="entry name" value="PAP2/HPO_sf"/>
</dbReference>
<keyword evidence="4" id="KW-1185">Reference proteome</keyword>
<feature type="region of interest" description="Disordered" evidence="1">
    <location>
        <begin position="15"/>
        <end position="40"/>
    </location>
</feature>
<accession>A0A3R9LPP4</accession>
<sequence length="436" mass="46109">MKSGVRVSVSYQCSTPETCSGPAVPRGRAATSTRPGTATRPVALRGPSATPAAAARCGGRVACCGAPGELHPLPFWLGGYVCTSYSDPKTAPTGPLRGGRRLDPLHPGRRFLSRNTPGGFWGCATQGPDAQRNLPWPTVPLLCVSSGVAPPHCMLPVRLCWLAVGVAVCLLTPVPGAGQVLHSPAAPDSVGRRLEAEAWPSPLRRVLVPGLLVGAGALTTHHTLESRTDWAVREELGEHMPAVRTTLDDQLRHVPAVAALGLSLAGVRGEHSTVNQALLFALTYTINNTLTSNLKRLTRVERPYGGGDYSSFPSQHASAAFSAARLLDREYGARSGWYRVSGYTVATSVAALRLINGKHWLSDVVAGAGVGLASTELAYWVYPTVQRLLLRGLQDRAGWCLSTRVGSPGCLPWCGCRMKGRYCTLSGNFCSCASAS</sequence>
<dbReference type="AlphaFoldDB" id="A0A3R9LPP4"/>
<feature type="domain" description="Phosphatidic acid phosphatase type 2/haloperoxidase" evidence="2">
    <location>
        <begin position="277"/>
        <end position="379"/>
    </location>
</feature>
<protein>
    <submittedName>
        <fullName evidence="3">Phosphatase PAP2 family protein</fullName>
    </submittedName>
</protein>